<dbReference type="PANTHER" id="PTHR43265:SF1">
    <property type="entry name" value="ESTERASE ESTD"/>
    <property type="match status" value="1"/>
</dbReference>
<accession>A0A8J8TRS9</accession>
<evidence type="ECO:0000313" key="1">
    <source>
        <dbReference type="EMBL" id="TYL40341.1"/>
    </source>
</evidence>
<reference evidence="1" key="1">
    <citation type="submission" date="2017-11" db="EMBL/GenBank/DDBJ databases">
        <authorList>
            <person name="Kajale S.C."/>
            <person name="Sharma A."/>
        </authorList>
    </citation>
    <scope>NUCLEOTIDE SEQUENCE</scope>
    <source>
        <strain evidence="1">LS1_42</strain>
    </source>
</reference>
<sequence>MNELRRRTLLASVSAAAGSALAGCTDLFGDDMSETDDGTGEDSTQSGTAVETATQFVETLGNERFEQAHDRTAPDAQAQVAVGELEQIWLGYTAVGGEFREVAETTETVASGFDAVDVTMAFERSDHELQVLVTDEFDVAGITFNDSYERPGYVDRDAITEQEATLETEECPLDGTVTVPADADPDSVPGVVLVHDSGPADRNLGSVATRAFADLAEGLATEGVATFRYDKRTYACPQEIEPEDHTLDAATVDDALLAVDELRSVEAIDEDRIVVAGLGVGGLAVPRIVDRDGDLAGGVAMGAPARPFHDVVLAHVEHQATVGSHDWPAMTNMYEKQADEIDRVRDGDYDEDDVLLDFSGAFWESLAEYDALETARETDEPLYFLQGERDFQASLEDDFGVWQSELDDRSETSFDSYDGLNHLFMPVEGPGVAFEYRVRNNVDPQVVDDLTDWIEAV</sequence>
<dbReference type="SUPFAM" id="SSF53474">
    <property type="entry name" value="alpha/beta-Hydrolases"/>
    <property type="match status" value="1"/>
</dbReference>
<dbReference type="PANTHER" id="PTHR43265">
    <property type="entry name" value="ESTERASE ESTD"/>
    <property type="match status" value="1"/>
</dbReference>
<keyword evidence="2" id="KW-1185">Reference proteome</keyword>
<dbReference type="EMBL" id="PHNJ01000001">
    <property type="protein sequence ID" value="TYL40341.1"/>
    <property type="molecule type" value="Genomic_DNA"/>
</dbReference>
<dbReference type="AlphaFoldDB" id="A0A8J8TRS9"/>
<dbReference type="GO" id="GO:0052689">
    <property type="term" value="F:carboxylic ester hydrolase activity"/>
    <property type="evidence" value="ECO:0007669"/>
    <property type="project" value="TreeGrafter"/>
</dbReference>
<dbReference type="Gene3D" id="3.10.450.590">
    <property type="match status" value="1"/>
</dbReference>
<organism evidence="1 2">
    <name type="scientific">Natronococcus pandeyae</name>
    <dbReference type="NCBI Taxonomy" id="2055836"/>
    <lineage>
        <taxon>Archaea</taxon>
        <taxon>Methanobacteriati</taxon>
        <taxon>Methanobacteriota</taxon>
        <taxon>Stenosarchaea group</taxon>
        <taxon>Halobacteria</taxon>
        <taxon>Halobacteriales</taxon>
        <taxon>Natrialbaceae</taxon>
        <taxon>Natronococcus</taxon>
    </lineage>
</organism>
<dbReference type="OrthoDB" id="203477at2157"/>
<keyword evidence="1" id="KW-0378">Hydrolase</keyword>
<dbReference type="Gene3D" id="3.40.50.1820">
    <property type="entry name" value="alpha/beta hydrolase"/>
    <property type="match status" value="1"/>
</dbReference>
<dbReference type="Proteomes" id="UP000766904">
    <property type="component" value="Unassembled WGS sequence"/>
</dbReference>
<name>A0A8J8TRS9_9EURY</name>
<gene>
    <name evidence="1" type="ORF">CV102_01835</name>
</gene>
<proteinExistence type="predicted"/>
<dbReference type="InterPro" id="IPR029058">
    <property type="entry name" value="AB_hydrolase_fold"/>
</dbReference>
<dbReference type="PROSITE" id="PS51257">
    <property type="entry name" value="PROKAR_LIPOPROTEIN"/>
    <property type="match status" value="1"/>
</dbReference>
<dbReference type="RefSeq" id="WP_148856131.1">
    <property type="nucleotide sequence ID" value="NZ_PHNJ01000001.1"/>
</dbReference>
<protein>
    <submittedName>
        <fullName evidence="1">Alpha/beta hydrolase</fullName>
    </submittedName>
</protein>
<evidence type="ECO:0000313" key="2">
    <source>
        <dbReference type="Proteomes" id="UP000766904"/>
    </source>
</evidence>
<comment type="caution">
    <text evidence="1">The sequence shown here is derived from an EMBL/GenBank/DDBJ whole genome shotgun (WGS) entry which is preliminary data.</text>
</comment>
<dbReference type="InterPro" id="IPR053145">
    <property type="entry name" value="AB_hydrolase_Est10"/>
</dbReference>